<dbReference type="Proteomes" id="UP000267517">
    <property type="component" value="Chromosome I"/>
</dbReference>
<evidence type="ECO:0000313" key="1">
    <source>
        <dbReference type="EMBL" id="BBA29421.1"/>
    </source>
</evidence>
<reference evidence="1 2" key="1">
    <citation type="submission" date="2017-05" db="EMBL/GenBank/DDBJ databases">
        <title>whole genome sequence of Prevotella melaninogenica GAI 07411.</title>
        <authorList>
            <person name="Kondo Y."/>
            <person name="Hoshino T."/>
        </authorList>
    </citation>
    <scope>NUCLEOTIDE SEQUENCE [LARGE SCALE GENOMIC DNA]</scope>
    <source>
        <strain evidence="1 2">GAI 07411</strain>
    </source>
</reference>
<evidence type="ECO:0000313" key="2">
    <source>
        <dbReference type="Proteomes" id="UP000267517"/>
    </source>
</evidence>
<protein>
    <submittedName>
        <fullName evidence="1">Uncharacterized protein</fullName>
    </submittedName>
</protein>
<gene>
    <name evidence="1" type="ORF">PMEL1_01359</name>
</gene>
<accession>A0A250KID0</accession>
<sequence>MKRNIFFRENNSQERAYHRLKDYQNFCKQTSCKALKCVKTKANQAFNFRGRVEFFGKGIST</sequence>
<proteinExistence type="predicted"/>
<dbReference type="EMBL" id="AP018049">
    <property type="protein sequence ID" value="BBA29421.1"/>
    <property type="molecule type" value="Genomic_DNA"/>
</dbReference>
<dbReference type="AlphaFoldDB" id="A0A250KID0"/>
<organism evidence="1 2">
    <name type="scientific">Prevotella melaninogenica</name>
    <dbReference type="NCBI Taxonomy" id="28132"/>
    <lineage>
        <taxon>Bacteria</taxon>
        <taxon>Pseudomonadati</taxon>
        <taxon>Bacteroidota</taxon>
        <taxon>Bacteroidia</taxon>
        <taxon>Bacteroidales</taxon>
        <taxon>Prevotellaceae</taxon>
        <taxon>Prevotella</taxon>
    </lineage>
</organism>
<name>A0A250KID0_9BACT</name>